<dbReference type="EMBL" id="CM046107">
    <property type="protein sequence ID" value="KAI8432343.1"/>
    <property type="molecule type" value="Genomic_DNA"/>
</dbReference>
<name>A0ACC0K7F2_CHOFU</name>
<evidence type="ECO:0000313" key="2">
    <source>
        <dbReference type="Proteomes" id="UP001064048"/>
    </source>
</evidence>
<protein>
    <submittedName>
        <fullName evidence="1">Uncharacterized protein</fullName>
    </submittedName>
</protein>
<evidence type="ECO:0000313" key="1">
    <source>
        <dbReference type="EMBL" id="KAI8432343.1"/>
    </source>
</evidence>
<comment type="caution">
    <text evidence="1">The sequence shown here is derived from an EMBL/GenBank/DDBJ whole genome shotgun (WGS) entry which is preliminary data.</text>
</comment>
<reference evidence="1 2" key="1">
    <citation type="journal article" date="2022" name="Genome Biol. Evol.">
        <title>The Spruce Budworm Genome: Reconstructing the Evolutionary History of Antifreeze Proteins.</title>
        <authorList>
            <person name="Beliveau C."/>
            <person name="Gagne P."/>
            <person name="Picq S."/>
            <person name="Vernygora O."/>
            <person name="Keeling C.I."/>
            <person name="Pinkney K."/>
            <person name="Doucet D."/>
            <person name="Wen F."/>
            <person name="Johnston J.S."/>
            <person name="Maaroufi H."/>
            <person name="Boyle B."/>
            <person name="Laroche J."/>
            <person name="Dewar K."/>
            <person name="Juretic N."/>
            <person name="Blackburn G."/>
            <person name="Nisole A."/>
            <person name="Brunet B."/>
            <person name="Brandao M."/>
            <person name="Lumley L."/>
            <person name="Duan J."/>
            <person name="Quan G."/>
            <person name="Lucarotti C.J."/>
            <person name="Roe A.D."/>
            <person name="Sperling F.A.H."/>
            <person name="Levesque R.C."/>
            <person name="Cusson M."/>
        </authorList>
    </citation>
    <scope>NUCLEOTIDE SEQUENCE [LARGE SCALE GENOMIC DNA]</scope>
    <source>
        <strain evidence="1">Glfc:IPQL:Cfum</strain>
    </source>
</reference>
<sequence length="223" mass="25337">MSQPTHTLEPVEKGDEENIMKLLKKTFFIDEPLNAAVGLITSENDTCIELEEYCTHSLKDGLSFKAVDSEHNIVGVMISGIMPLKEDANGNDLLSQAQRCKNPKFKKILYILARREAGARLWEKYPEEQHLVEIMVAATDPGWRRRGIMNDLLNRTEQATAQRGIRLIRLDTSSAYSAMAAERFGYTNVYKALYTDIKMDGRPILVPEPPHVDDRVNIKKLFD</sequence>
<keyword evidence="2" id="KW-1185">Reference proteome</keyword>
<dbReference type="Proteomes" id="UP001064048">
    <property type="component" value="Chromosome 7"/>
</dbReference>
<gene>
    <name evidence="1" type="ORF">MSG28_004757</name>
</gene>
<organism evidence="1 2">
    <name type="scientific">Choristoneura fumiferana</name>
    <name type="common">Spruce budworm moth</name>
    <name type="synonym">Archips fumiferana</name>
    <dbReference type="NCBI Taxonomy" id="7141"/>
    <lineage>
        <taxon>Eukaryota</taxon>
        <taxon>Metazoa</taxon>
        <taxon>Ecdysozoa</taxon>
        <taxon>Arthropoda</taxon>
        <taxon>Hexapoda</taxon>
        <taxon>Insecta</taxon>
        <taxon>Pterygota</taxon>
        <taxon>Neoptera</taxon>
        <taxon>Endopterygota</taxon>
        <taxon>Lepidoptera</taxon>
        <taxon>Glossata</taxon>
        <taxon>Ditrysia</taxon>
        <taxon>Tortricoidea</taxon>
        <taxon>Tortricidae</taxon>
        <taxon>Tortricinae</taxon>
        <taxon>Choristoneura</taxon>
    </lineage>
</organism>
<accession>A0ACC0K7F2</accession>
<proteinExistence type="predicted"/>